<dbReference type="GO" id="GO:0005524">
    <property type="term" value="F:ATP binding"/>
    <property type="evidence" value="ECO:0007669"/>
    <property type="project" value="UniProtKB-KW"/>
</dbReference>
<evidence type="ECO:0000256" key="6">
    <source>
        <dbReference type="ARBA" id="ARBA00022840"/>
    </source>
</evidence>
<feature type="domain" description="ABC transporter" evidence="9">
    <location>
        <begin position="364"/>
        <end position="596"/>
    </location>
</feature>
<evidence type="ECO:0000256" key="5">
    <source>
        <dbReference type="ARBA" id="ARBA00022741"/>
    </source>
</evidence>
<dbReference type="InterPro" id="IPR013563">
    <property type="entry name" value="Oligopep_ABC_C"/>
</dbReference>
<evidence type="ECO:0000256" key="2">
    <source>
        <dbReference type="ARBA" id="ARBA00005417"/>
    </source>
</evidence>
<keyword evidence="5" id="KW-0547">Nucleotide-binding</keyword>
<dbReference type="InterPro" id="IPR003439">
    <property type="entry name" value="ABC_transporter-like_ATP-bd"/>
</dbReference>
<protein>
    <submittedName>
        <fullName evidence="10">Oligopeptide/dipeptide ABC transporter ATP-binding protein</fullName>
    </submittedName>
</protein>
<dbReference type="InterPro" id="IPR003593">
    <property type="entry name" value="AAA+_ATPase"/>
</dbReference>
<comment type="subcellular location">
    <subcellularLocation>
        <location evidence="1">Cell membrane</location>
        <topology evidence="1">Peripheral membrane protein</topology>
    </subcellularLocation>
</comment>
<evidence type="ECO:0000256" key="8">
    <source>
        <dbReference type="SAM" id="MobiDB-lite"/>
    </source>
</evidence>
<dbReference type="PROSITE" id="PS00211">
    <property type="entry name" value="ABC_TRANSPORTER_1"/>
    <property type="match status" value="1"/>
</dbReference>
<evidence type="ECO:0000256" key="4">
    <source>
        <dbReference type="ARBA" id="ARBA00022475"/>
    </source>
</evidence>
<dbReference type="InterPro" id="IPR050388">
    <property type="entry name" value="ABC_Ni/Peptide_Import"/>
</dbReference>
<sequence length="608" mass="64221">MIASVGEQPERELAPSGSSTANRANVVASVRDLAVTFHRNGADLSALRGVNLDIQEGEVLALVGESGSGKSVLGSALMGLLPHDLRALSGTVTVDGVDMLRGSERARRRVRRLSLGGVFQDPMSSLNPTQRIGRQLYEVTRADEESVRLLEAAGIPDARRRLRNYPHELSGGLRQRVMIALATAGDVKLVIADEPTTALDVTVQAQILALFRELCDRLGLAMLFVTHDLGVASTLADRIAVMYAGRIAEVGSASDVLDRGSHPYTRALQRARLTLKADRSRQIVALPGEPVDPSAQIDSCPFAPRCDHHRPVCDDGLPALRPSPTTSALTACSRAEDVSGYAIESLLGESLAPMPTVTDPRPVVEVTAATKSYTIGHGHGGHVIRALDGVDLTVGPNEALSIVGLSGCGKSTLLRAIAGLIPLDSGAITYNGKTRPQIVFQDAGSSLTPWLTLGELIGERLRGNGMSASQRGDVVAATMTRVGLNPGLMTARPGQLSGGQRQRAAIARAVVVPPSLLLCDEPTSALDVSLAATALNMLAELRRELGMAMLFVTHDLAAARLVADRIVVMETGRIVESGPTDDLVDHPQQDLTRQLLAAVPQGQTRGAS</sequence>
<evidence type="ECO:0000313" key="11">
    <source>
        <dbReference type="Proteomes" id="UP001596072"/>
    </source>
</evidence>
<dbReference type="CDD" id="cd03257">
    <property type="entry name" value="ABC_NikE_OppD_transporters"/>
    <property type="match status" value="2"/>
</dbReference>
<dbReference type="PANTHER" id="PTHR43297:SF2">
    <property type="entry name" value="DIPEPTIDE TRANSPORT ATP-BINDING PROTEIN DPPD"/>
    <property type="match status" value="1"/>
</dbReference>
<comment type="similarity">
    <text evidence="2">Belongs to the ABC transporter superfamily.</text>
</comment>
<dbReference type="NCBIfam" id="TIGR01727">
    <property type="entry name" value="oligo_HPY"/>
    <property type="match status" value="1"/>
</dbReference>
<gene>
    <name evidence="10" type="ORF">ACFPQB_08210</name>
</gene>
<keyword evidence="7" id="KW-0472">Membrane</keyword>
<dbReference type="PROSITE" id="PS50893">
    <property type="entry name" value="ABC_TRANSPORTER_2"/>
    <property type="match status" value="2"/>
</dbReference>
<comment type="caution">
    <text evidence="10">The sequence shown here is derived from an EMBL/GenBank/DDBJ whole genome shotgun (WGS) entry which is preliminary data.</text>
</comment>
<reference evidence="11" key="1">
    <citation type="journal article" date="2019" name="Int. J. Syst. Evol. Microbiol.">
        <title>The Global Catalogue of Microorganisms (GCM) 10K type strain sequencing project: providing services to taxonomists for standard genome sequencing and annotation.</title>
        <authorList>
            <consortium name="The Broad Institute Genomics Platform"/>
            <consortium name="The Broad Institute Genome Sequencing Center for Infectious Disease"/>
            <person name="Wu L."/>
            <person name="Ma J."/>
        </authorList>
    </citation>
    <scope>NUCLEOTIDE SEQUENCE [LARGE SCALE GENOMIC DNA]</scope>
    <source>
        <strain evidence="11">YIM 94188</strain>
    </source>
</reference>
<evidence type="ECO:0000259" key="9">
    <source>
        <dbReference type="PROSITE" id="PS50893"/>
    </source>
</evidence>
<feature type="region of interest" description="Disordered" evidence="8">
    <location>
        <begin position="1"/>
        <end position="21"/>
    </location>
</feature>
<dbReference type="SMART" id="SM00382">
    <property type="entry name" value="AAA"/>
    <property type="match status" value="2"/>
</dbReference>
<name>A0ABW0ZH20_9ACTN</name>
<keyword evidence="4" id="KW-1003">Cell membrane</keyword>
<dbReference type="InterPro" id="IPR017871">
    <property type="entry name" value="ABC_transporter-like_CS"/>
</dbReference>
<proteinExistence type="inferred from homology"/>
<dbReference type="EMBL" id="JBHSNS010000002">
    <property type="protein sequence ID" value="MFC5728899.1"/>
    <property type="molecule type" value="Genomic_DNA"/>
</dbReference>
<dbReference type="Pfam" id="PF08352">
    <property type="entry name" value="oligo_HPY"/>
    <property type="match status" value="1"/>
</dbReference>
<evidence type="ECO:0000313" key="10">
    <source>
        <dbReference type="EMBL" id="MFC5728899.1"/>
    </source>
</evidence>
<keyword evidence="3" id="KW-0813">Transport</keyword>
<keyword evidence="11" id="KW-1185">Reference proteome</keyword>
<dbReference type="Pfam" id="PF00005">
    <property type="entry name" value="ABC_tran"/>
    <property type="match status" value="2"/>
</dbReference>
<dbReference type="InterPro" id="IPR027417">
    <property type="entry name" value="P-loop_NTPase"/>
</dbReference>
<keyword evidence="6 10" id="KW-0067">ATP-binding</keyword>
<dbReference type="Proteomes" id="UP001596072">
    <property type="component" value="Unassembled WGS sequence"/>
</dbReference>
<evidence type="ECO:0000256" key="3">
    <source>
        <dbReference type="ARBA" id="ARBA00022448"/>
    </source>
</evidence>
<dbReference type="SUPFAM" id="SSF52540">
    <property type="entry name" value="P-loop containing nucleoside triphosphate hydrolases"/>
    <property type="match status" value="2"/>
</dbReference>
<dbReference type="PANTHER" id="PTHR43297">
    <property type="entry name" value="OLIGOPEPTIDE TRANSPORT ATP-BINDING PROTEIN APPD"/>
    <property type="match status" value="1"/>
</dbReference>
<evidence type="ECO:0000256" key="1">
    <source>
        <dbReference type="ARBA" id="ARBA00004202"/>
    </source>
</evidence>
<organism evidence="10 11">
    <name type="scientific">Nocardioides vastitatis</name>
    <dbReference type="NCBI Taxonomy" id="2568655"/>
    <lineage>
        <taxon>Bacteria</taxon>
        <taxon>Bacillati</taxon>
        <taxon>Actinomycetota</taxon>
        <taxon>Actinomycetes</taxon>
        <taxon>Propionibacteriales</taxon>
        <taxon>Nocardioidaceae</taxon>
        <taxon>Nocardioides</taxon>
    </lineage>
</organism>
<dbReference type="RefSeq" id="WP_136435108.1">
    <property type="nucleotide sequence ID" value="NZ_JBHSNS010000002.1"/>
</dbReference>
<accession>A0ABW0ZH20</accession>
<evidence type="ECO:0000256" key="7">
    <source>
        <dbReference type="ARBA" id="ARBA00023136"/>
    </source>
</evidence>
<feature type="domain" description="ABC transporter" evidence="9">
    <location>
        <begin position="30"/>
        <end position="269"/>
    </location>
</feature>
<dbReference type="Gene3D" id="3.40.50.300">
    <property type="entry name" value="P-loop containing nucleotide triphosphate hydrolases"/>
    <property type="match status" value="2"/>
</dbReference>